<dbReference type="InterPro" id="IPR012676">
    <property type="entry name" value="TGS-like"/>
</dbReference>
<dbReference type="EMBL" id="QWJJ01000002">
    <property type="protein sequence ID" value="RII40137.1"/>
    <property type="molecule type" value="Genomic_DNA"/>
</dbReference>
<dbReference type="CDD" id="cd05399">
    <property type="entry name" value="NT_Rel-Spo_like"/>
    <property type="match status" value="1"/>
</dbReference>
<feature type="compositionally biased region" description="Basic and acidic residues" evidence="7">
    <location>
        <begin position="17"/>
        <end position="29"/>
    </location>
</feature>
<evidence type="ECO:0000256" key="5">
    <source>
        <dbReference type="ARBA" id="ARBA00048244"/>
    </source>
</evidence>
<dbReference type="AlphaFoldDB" id="A0A399J6G3"/>
<evidence type="ECO:0000256" key="2">
    <source>
        <dbReference type="ARBA" id="ARBA00014315"/>
    </source>
</evidence>
<dbReference type="SUPFAM" id="SSF55021">
    <property type="entry name" value="ACT-like"/>
    <property type="match status" value="1"/>
</dbReference>
<comment type="catalytic activity">
    <reaction evidence="5">
        <text>GTP + ATP = guanosine 3'-diphosphate 5'-triphosphate + AMP</text>
        <dbReference type="Rhea" id="RHEA:22088"/>
        <dbReference type="ChEBI" id="CHEBI:30616"/>
        <dbReference type="ChEBI" id="CHEBI:37565"/>
        <dbReference type="ChEBI" id="CHEBI:142410"/>
        <dbReference type="ChEBI" id="CHEBI:456215"/>
        <dbReference type="EC" id="2.7.6.5"/>
    </reaction>
</comment>
<dbReference type="Pfam" id="PF19296">
    <property type="entry name" value="RelA_AH_RIS"/>
    <property type="match status" value="2"/>
</dbReference>
<dbReference type="GO" id="GO:0015969">
    <property type="term" value="P:guanosine tetraphosphate metabolic process"/>
    <property type="evidence" value="ECO:0007669"/>
    <property type="project" value="InterPro"/>
</dbReference>
<dbReference type="InterPro" id="IPR003607">
    <property type="entry name" value="HD/PDEase_dom"/>
</dbReference>
<dbReference type="PROSITE" id="PS51671">
    <property type="entry name" value="ACT"/>
    <property type="match status" value="1"/>
</dbReference>
<dbReference type="SUPFAM" id="SSF81271">
    <property type="entry name" value="TGS-like"/>
    <property type="match status" value="1"/>
</dbReference>
<dbReference type="InterPro" id="IPR045865">
    <property type="entry name" value="ACT-like_dom_sf"/>
</dbReference>
<dbReference type="GO" id="GO:0005886">
    <property type="term" value="C:plasma membrane"/>
    <property type="evidence" value="ECO:0007669"/>
    <property type="project" value="TreeGrafter"/>
</dbReference>
<dbReference type="PROSITE" id="PS51831">
    <property type="entry name" value="HD"/>
    <property type="match status" value="1"/>
</dbReference>
<dbReference type="Gene3D" id="3.30.460.10">
    <property type="entry name" value="Beta Polymerase, domain 2"/>
    <property type="match status" value="1"/>
</dbReference>
<feature type="region of interest" description="Disordered" evidence="7">
    <location>
        <begin position="1"/>
        <end position="30"/>
    </location>
</feature>
<dbReference type="NCBIfam" id="TIGR00691">
    <property type="entry name" value="spoT_relA"/>
    <property type="match status" value="1"/>
</dbReference>
<dbReference type="PANTHER" id="PTHR21262">
    <property type="entry name" value="GUANOSINE-3',5'-BIS DIPHOSPHATE 3'-PYROPHOSPHOHYDROLASE"/>
    <property type="match status" value="1"/>
</dbReference>
<dbReference type="InterPro" id="IPR033655">
    <property type="entry name" value="TGS_RelA/SpoT"/>
</dbReference>
<dbReference type="InterPro" id="IPR002912">
    <property type="entry name" value="ACT_dom"/>
</dbReference>
<dbReference type="InterPro" id="IPR006674">
    <property type="entry name" value="HD_domain"/>
</dbReference>
<accession>A0A399J6G3</accession>
<dbReference type="EC" id="2.7.6.5" evidence="1"/>
<gene>
    <name evidence="11" type="ORF">DL237_02075</name>
</gene>
<keyword evidence="12" id="KW-1185">Reference proteome</keyword>
<dbReference type="InterPro" id="IPR004811">
    <property type="entry name" value="RelA/Spo_fam"/>
</dbReference>
<dbReference type="GO" id="GO:0008893">
    <property type="term" value="F:guanosine-3',5'-bis(diphosphate) 3'-diphosphatase activity"/>
    <property type="evidence" value="ECO:0007669"/>
    <property type="project" value="TreeGrafter"/>
</dbReference>
<feature type="region of interest" description="Disordered" evidence="7">
    <location>
        <begin position="728"/>
        <end position="753"/>
    </location>
</feature>
<dbReference type="CDD" id="cd01668">
    <property type="entry name" value="TGS_RSH"/>
    <property type="match status" value="1"/>
</dbReference>
<evidence type="ECO:0000313" key="11">
    <source>
        <dbReference type="EMBL" id="RII40137.1"/>
    </source>
</evidence>
<dbReference type="InterPro" id="IPR012675">
    <property type="entry name" value="Beta-grasp_dom_sf"/>
</dbReference>
<dbReference type="SMART" id="SM00954">
    <property type="entry name" value="RelA_SpoT"/>
    <property type="match status" value="1"/>
</dbReference>
<comment type="similarity">
    <text evidence="6">Belongs to the relA/spoT family.</text>
</comment>
<feature type="domain" description="ACT" evidence="8">
    <location>
        <begin position="660"/>
        <end position="734"/>
    </location>
</feature>
<reference evidence="11 12" key="1">
    <citation type="submission" date="2018-08" db="EMBL/GenBank/DDBJ databases">
        <title>Pseudooceanicola sediminis CY03 in the family Rhodobacteracea.</title>
        <authorList>
            <person name="Zhang Y.-J."/>
        </authorList>
    </citation>
    <scope>NUCLEOTIDE SEQUENCE [LARGE SCALE GENOMIC DNA]</scope>
    <source>
        <strain evidence="11 12">CY03</strain>
    </source>
</reference>
<dbReference type="InterPro" id="IPR004095">
    <property type="entry name" value="TGS"/>
</dbReference>
<dbReference type="Gene3D" id="3.30.70.260">
    <property type="match status" value="1"/>
</dbReference>
<dbReference type="FunFam" id="3.10.20.30:FF:000002">
    <property type="entry name" value="GTP pyrophosphokinase (RelA/SpoT)"/>
    <property type="match status" value="1"/>
</dbReference>
<feature type="domain" description="TGS" evidence="10">
    <location>
        <begin position="414"/>
        <end position="479"/>
    </location>
</feature>
<dbReference type="SUPFAM" id="SSF109604">
    <property type="entry name" value="HD-domain/PDEase-like"/>
    <property type="match status" value="1"/>
</dbReference>
<dbReference type="FunFam" id="1.10.3210.10:FF:000001">
    <property type="entry name" value="GTP pyrophosphokinase RelA"/>
    <property type="match status" value="1"/>
</dbReference>
<dbReference type="InterPro" id="IPR043519">
    <property type="entry name" value="NT_sf"/>
</dbReference>
<keyword evidence="11" id="KW-0378">Hydrolase</keyword>
<evidence type="ECO:0000256" key="7">
    <source>
        <dbReference type="SAM" id="MobiDB-lite"/>
    </source>
</evidence>
<comment type="function">
    <text evidence="6">In eubacteria ppGpp (guanosine 3'-diphosphate 5'-diphosphate) is a mediator of the stringent response that coordinates a variety of cellular activities in response to changes in nutritional abundance.</text>
</comment>
<dbReference type="InterPro" id="IPR007685">
    <property type="entry name" value="RelA_SpoT"/>
</dbReference>
<evidence type="ECO:0000259" key="10">
    <source>
        <dbReference type="PROSITE" id="PS51880"/>
    </source>
</evidence>
<protein>
    <recommendedName>
        <fullName evidence="2">GTP pyrophosphokinase rsh</fullName>
        <ecNumber evidence="1">2.7.6.5</ecNumber>
    </recommendedName>
    <alternativeName>
        <fullName evidence="4">(p)ppGpp synthase</fullName>
    </alternativeName>
    <alternativeName>
        <fullName evidence="3">ATP:GTP 3'-pyrophosphotransferase</fullName>
    </alternativeName>
</protein>
<comment type="caution">
    <text evidence="11">The sequence shown here is derived from an EMBL/GenBank/DDBJ whole genome shotgun (WGS) entry which is preliminary data.</text>
</comment>
<dbReference type="InterPro" id="IPR045600">
    <property type="entry name" value="RelA/SpoT_AH_RIS"/>
</dbReference>
<dbReference type="FunFam" id="3.30.460.10:FF:000001">
    <property type="entry name" value="GTP pyrophosphokinase RelA"/>
    <property type="match status" value="1"/>
</dbReference>
<evidence type="ECO:0000313" key="12">
    <source>
        <dbReference type="Proteomes" id="UP000265848"/>
    </source>
</evidence>
<dbReference type="GO" id="GO:0008728">
    <property type="term" value="F:GTP diphosphokinase activity"/>
    <property type="evidence" value="ECO:0007669"/>
    <property type="project" value="UniProtKB-EC"/>
</dbReference>
<dbReference type="Gene3D" id="1.10.3210.10">
    <property type="entry name" value="Hypothetical protein af1432"/>
    <property type="match status" value="1"/>
</dbReference>
<feature type="domain" description="HD" evidence="9">
    <location>
        <begin position="77"/>
        <end position="176"/>
    </location>
</feature>
<name>A0A399J6G3_9RHOB</name>
<proteinExistence type="inferred from homology"/>
<dbReference type="SUPFAM" id="SSF81301">
    <property type="entry name" value="Nucleotidyltransferase"/>
    <property type="match status" value="1"/>
</dbReference>
<sequence>MQINGQVAAGQYSKGRTVRDSKSEGEKGTNVDLIPADDLIALVRAYNPKTNEKRIRAAYEFGREMHDGQMRRSGEPYFCHPIAVASILAEQKLDDATIITALLHDTIEDTKASYMQIAERFSEEVADLVDGVTKLTNLQLSSTETKQAENFRKLFMAMSKDMRVILVKLADRLHNMRTIKAMKPEKQVQKARETMDIFAPLAGRMGMQWMREELEDLAFRVLNPEGRNSIIRRFVSLQNETGDVIERITGDMRRELAGNTVPAEVMGRAKKPYSIWRKMQEKNQSFSRLSDIYGFRIITETEDDCYRALGVIHRRWKSIPGRFKDYVSQPKSNGYRSIHTTVSGRDGKRVEVQIRTRQMHEVAEAGVAAHWSYKDGVKAENPFAVDPTKWISALTEQMGAEEDHEDFLEAVKLEMYSDKVFCFTPKGEVVKLPRGATPIDFAYAIHTRIGSACVGAKIDGMRVPLWTRVKNGQSVEIITAEGQEPQATWLEIATTGRAKAAIRRALREVDRERYVKLGRELARSGFEHIGKKATDKVLETAASKLRLEGRDELLAQLGRAELRVARVVAVLYPELSPKDDLDAVKRDRALVGLEQGQSFKRARCCQPLPGERIVGITWRGRPLAVHAIDCESLSAYEDQLDRWVDLHWQAGRHAAIYAVTLELTLANDPGVLGRICTLIGEQKVNISNLEFKDRKPDFFRLLVDIELRDAEHLHTVISAIEAEGDVASVSRHRNPEEAPVAPPLTPQGEPVGL</sequence>
<dbReference type="Pfam" id="PF13328">
    <property type="entry name" value="HD_4"/>
    <property type="match status" value="1"/>
</dbReference>
<dbReference type="SMART" id="SM00471">
    <property type="entry name" value="HDc"/>
    <property type="match status" value="1"/>
</dbReference>
<dbReference type="PANTHER" id="PTHR21262:SF36">
    <property type="entry name" value="BIFUNCTIONAL (P)PPGPP SYNTHASE_HYDROLASE SPOT"/>
    <property type="match status" value="1"/>
</dbReference>
<dbReference type="GO" id="GO:0042594">
    <property type="term" value="P:response to starvation"/>
    <property type="evidence" value="ECO:0007669"/>
    <property type="project" value="TreeGrafter"/>
</dbReference>
<dbReference type="OrthoDB" id="9805041at2"/>
<dbReference type="CDD" id="cd04876">
    <property type="entry name" value="ACT_RelA-SpoT"/>
    <property type="match status" value="1"/>
</dbReference>
<dbReference type="PROSITE" id="PS51880">
    <property type="entry name" value="TGS"/>
    <property type="match status" value="1"/>
</dbReference>
<evidence type="ECO:0000256" key="4">
    <source>
        <dbReference type="ARBA" id="ARBA00032407"/>
    </source>
</evidence>
<dbReference type="Pfam" id="PF02824">
    <property type="entry name" value="TGS"/>
    <property type="match status" value="1"/>
</dbReference>
<dbReference type="Gene3D" id="3.10.20.30">
    <property type="match status" value="1"/>
</dbReference>
<dbReference type="Pfam" id="PF04607">
    <property type="entry name" value="RelA_SpoT"/>
    <property type="match status" value="1"/>
</dbReference>
<evidence type="ECO:0000256" key="1">
    <source>
        <dbReference type="ARBA" id="ARBA00013251"/>
    </source>
</evidence>
<evidence type="ECO:0000259" key="8">
    <source>
        <dbReference type="PROSITE" id="PS51671"/>
    </source>
</evidence>
<dbReference type="GO" id="GO:0015949">
    <property type="term" value="P:nucleobase-containing small molecule interconversion"/>
    <property type="evidence" value="ECO:0007669"/>
    <property type="project" value="UniProtKB-ARBA"/>
</dbReference>
<evidence type="ECO:0000259" key="9">
    <source>
        <dbReference type="PROSITE" id="PS51831"/>
    </source>
</evidence>
<dbReference type="Pfam" id="PF13291">
    <property type="entry name" value="ACT_4"/>
    <property type="match status" value="1"/>
</dbReference>
<organism evidence="11 12">
    <name type="scientific">Pseudooceanicola sediminis</name>
    <dbReference type="NCBI Taxonomy" id="2211117"/>
    <lineage>
        <taxon>Bacteria</taxon>
        <taxon>Pseudomonadati</taxon>
        <taxon>Pseudomonadota</taxon>
        <taxon>Alphaproteobacteria</taxon>
        <taxon>Rhodobacterales</taxon>
        <taxon>Paracoccaceae</taxon>
        <taxon>Pseudooceanicola</taxon>
    </lineage>
</organism>
<dbReference type="CDD" id="cd00077">
    <property type="entry name" value="HDc"/>
    <property type="match status" value="1"/>
</dbReference>
<evidence type="ECO:0000256" key="6">
    <source>
        <dbReference type="RuleBase" id="RU003847"/>
    </source>
</evidence>
<evidence type="ECO:0000256" key="3">
    <source>
        <dbReference type="ARBA" id="ARBA00029754"/>
    </source>
</evidence>
<dbReference type="Proteomes" id="UP000265848">
    <property type="component" value="Unassembled WGS sequence"/>
</dbReference>